<evidence type="ECO:0008006" key="4">
    <source>
        <dbReference type="Google" id="ProtNLM"/>
    </source>
</evidence>
<gene>
    <name evidence="2" type="ORF">QBZ16_002365</name>
</gene>
<reference evidence="2" key="1">
    <citation type="submission" date="2021-01" db="EMBL/GenBank/DDBJ databases">
        <authorList>
            <person name="Eckstrom K.M.E."/>
        </authorList>
    </citation>
    <scope>NUCLEOTIDE SEQUENCE</scope>
    <source>
        <strain evidence="2">UVCC 0001</strain>
    </source>
</reference>
<dbReference type="Gene3D" id="3.40.50.150">
    <property type="entry name" value="Vaccinia Virus protein VP39"/>
    <property type="match status" value="1"/>
</dbReference>
<protein>
    <recommendedName>
        <fullName evidence="4">Methyltransferase FkbM domain-containing protein</fullName>
    </recommendedName>
</protein>
<dbReference type="SUPFAM" id="SSF53335">
    <property type="entry name" value="S-adenosyl-L-methionine-dependent methyltransferases"/>
    <property type="match status" value="1"/>
</dbReference>
<organism evidence="2 3">
    <name type="scientific">Prototheca wickerhamii</name>
    <dbReference type="NCBI Taxonomy" id="3111"/>
    <lineage>
        <taxon>Eukaryota</taxon>
        <taxon>Viridiplantae</taxon>
        <taxon>Chlorophyta</taxon>
        <taxon>core chlorophytes</taxon>
        <taxon>Trebouxiophyceae</taxon>
        <taxon>Chlorellales</taxon>
        <taxon>Chlorellaceae</taxon>
        <taxon>Prototheca</taxon>
    </lineage>
</organism>
<dbReference type="AlphaFoldDB" id="A0AAD9INB3"/>
<evidence type="ECO:0000313" key="3">
    <source>
        <dbReference type="Proteomes" id="UP001255856"/>
    </source>
</evidence>
<feature type="region of interest" description="Disordered" evidence="1">
    <location>
        <begin position="166"/>
        <end position="191"/>
    </location>
</feature>
<name>A0AAD9INB3_PROWI</name>
<dbReference type="InterPro" id="IPR029063">
    <property type="entry name" value="SAM-dependent_MTases_sf"/>
</dbReference>
<comment type="caution">
    <text evidence="2">The sequence shown here is derived from an EMBL/GenBank/DDBJ whole genome shotgun (WGS) entry which is preliminary data.</text>
</comment>
<dbReference type="Proteomes" id="UP001255856">
    <property type="component" value="Unassembled WGS sequence"/>
</dbReference>
<feature type="region of interest" description="Disordered" evidence="1">
    <location>
        <begin position="81"/>
        <end position="100"/>
    </location>
</feature>
<accession>A0AAD9INB3</accession>
<keyword evidence="3" id="KW-1185">Reference proteome</keyword>
<sequence>MDHAQRAHNATFIMKVEDSTLVDAAGLVPELLKLCRLLKFLPDDEVAIGVWLLSVDLRRINHPRFVECGRQEVTACLGLGTGAPSDGARPRGQLSGPTESTAGDWLDRHCDAAPVVVHPAAGMTDARLLAGLGADCAYARRLQAAATSTALRRALASAHKEAASGASEALSPVSALEPDTSWHSTTGAPGSCPWAADGERFLAVRWRASKDTLTASPPALGYYRRDPGARGGQPWAWESLDTLAPGLDPSVVVLSWRGALGKQVVYSDACAAGGDATPPFPAGSLAVARCGRWALLHDPARGIVLADLAMQRRWPALGRERLPQDLVAVCAARGLWRIRLGAGLGGRAPWEHKMSPPIPYQAIEELLADGEEITDCAAGLGPGAVRSWMLAVRSGKSAWATTRLVAVEDVLRPESAREVARVAGAQISSLAWAPAGGSIAFAAEQAERGPQILLSTPASLGPGHATQRPLVVDVGAGTGAGLASWLQRQPRPLGRPPDWEVHAWEAAPSELPRLEAAVAATRRSGWDITLHPHAAWTHSGVALFHPDLGSANETSPPPPASWLRARVGWALRLLRLGNQRRPPAFSLFVPAGPGAPQTLVECSDFGMWLRDQARGSGRPIHLRLDVAGAEFELLEQLLADGTLAELESVHIVWNAALRPELGHLPGVWRNVFHTLGVRVEAGYPTSIRRVQRPSGAPAARSQGPANR</sequence>
<evidence type="ECO:0000256" key="1">
    <source>
        <dbReference type="SAM" id="MobiDB-lite"/>
    </source>
</evidence>
<dbReference type="EMBL" id="JASFZW010000002">
    <property type="protein sequence ID" value="KAK2079970.1"/>
    <property type="molecule type" value="Genomic_DNA"/>
</dbReference>
<evidence type="ECO:0000313" key="2">
    <source>
        <dbReference type="EMBL" id="KAK2079970.1"/>
    </source>
</evidence>
<proteinExistence type="predicted"/>